<keyword evidence="2" id="KW-1185">Reference proteome</keyword>
<proteinExistence type="predicted"/>
<dbReference type="RefSeq" id="WP_382387796.1">
    <property type="nucleotide sequence ID" value="NZ_JBHLWI010000030.1"/>
</dbReference>
<accession>A0ABV6FUH1</accession>
<dbReference type="Proteomes" id="UP001589797">
    <property type="component" value="Unassembled WGS sequence"/>
</dbReference>
<organism evidence="1 2">
    <name type="scientific">Fontibacter flavus</name>
    <dbReference type="NCBI Taxonomy" id="654838"/>
    <lineage>
        <taxon>Bacteria</taxon>
        <taxon>Pseudomonadati</taxon>
        <taxon>Bacteroidota</taxon>
        <taxon>Cytophagia</taxon>
        <taxon>Cytophagales</taxon>
        <taxon>Cyclobacteriaceae</taxon>
        <taxon>Fontibacter</taxon>
    </lineage>
</organism>
<protein>
    <submittedName>
        <fullName evidence="1">Uncharacterized protein</fullName>
    </submittedName>
</protein>
<gene>
    <name evidence="1" type="ORF">ACFFIP_11250</name>
</gene>
<reference evidence="1 2" key="1">
    <citation type="submission" date="2024-09" db="EMBL/GenBank/DDBJ databases">
        <authorList>
            <person name="Sun Q."/>
            <person name="Mori K."/>
        </authorList>
    </citation>
    <scope>NUCLEOTIDE SEQUENCE [LARGE SCALE GENOMIC DNA]</scope>
    <source>
        <strain evidence="1 2">CCM 7650</strain>
    </source>
</reference>
<dbReference type="EMBL" id="JBHLWI010000030">
    <property type="protein sequence ID" value="MFC0263259.1"/>
    <property type="molecule type" value="Genomic_DNA"/>
</dbReference>
<sequence length="36" mass="3985">MGTISKTTFSGNNSPSIICCCMHGNWAFFILMKKNT</sequence>
<name>A0ABV6FUH1_9BACT</name>
<evidence type="ECO:0000313" key="1">
    <source>
        <dbReference type="EMBL" id="MFC0263259.1"/>
    </source>
</evidence>
<comment type="caution">
    <text evidence="1">The sequence shown here is derived from an EMBL/GenBank/DDBJ whole genome shotgun (WGS) entry which is preliminary data.</text>
</comment>
<evidence type="ECO:0000313" key="2">
    <source>
        <dbReference type="Proteomes" id="UP001589797"/>
    </source>
</evidence>